<evidence type="ECO:0000256" key="1">
    <source>
        <dbReference type="SAM" id="Phobius"/>
    </source>
</evidence>
<sequence length="241" mass="25293">MDNQYKLPQEDRPGPGAYFTLIFAAVFFSGLLSGNNWYGVFDFTTLNGAFGRVVGSASLNGDTLATTTSTFRGAGGNGAMDGFLFALGLIPGVMFALGTINVLEHYGALRAARRLLTPLLRPLLGISGTAGLALIGSLQSTDVGASLTRNLADEGQITADERDVFAMFQFSAGAMITNFFSSGAILFTLMLADGSSAVPTSIGACICVMFLMKIVGANILRLVLKLQRRRSPAPESAEGEA</sequence>
<keyword evidence="1" id="KW-1133">Transmembrane helix</keyword>
<dbReference type="Proteomes" id="UP000001955">
    <property type="component" value="Chromosome"/>
</dbReference>
<dbReference type="Pfam" id="PF07670">
    <property type="entry name" value="Gate"/>
    <property type="match status" value="1"/>
</dbReference>
<accession>K6WDP5</accession>
<dbReference type="KEGG" id="ebt:EBL_c12560"/>
<dbReference type="InterPro" id="IPR011642">
    <property type="entry name" value="Gate_dom"/>
</dbReference>
<dbReference type="eggNOG" id="COG3366">
    <property type="taxonomic scope" value="Bacteria"/>
</dbReference>
<dbReference type="PATRIC" id="fig|630626.3.peg.1211"/>
<feature type="transmembrane region" description="Helical" evidence="1">
    <location>
        <begin position="83"/>
        <end position="103"/>
    </location>
</feature>
<organism evidence="3 4">
    <name type="scientific">Shimwellia blattae (strain ATCC 29907 / DSM 4481 / JCM 1650 / NBRC 105725 / CDC 9005-74)</name>
    <name type="common">Escherichia blattae</name>
    <dbReference type="NCBI Taxonomy" id="630626"/>
    <lineage>
        <taxon>Bacteria</taxon>
        <taxon>Pseudomonadati</taxon>
        <taxon>Pseudomonadota</taxon>
        <taxon>Gammaproteobacteria</taxon>
        <taxon>Enterobacterales</taxon>
        <taxon>Enterobacteriaceae</taxon>
        <taxon>Shimwellia</taxon>
    </lineage>
</organism>
<keyword evidence="4" id="KW-1185">Reference proteome</keyword>
<dbReference type="EMBL" id="CP001560">
    <property type="protein sequence ID" value="AFJ46359.1"/>
    <property type="molecule type" value="Genomic_DNA"/>
</dbReference>
<evidence type="ECO:0000313" key="4">
    <source>
        <dbReference type="Proteomes" id="UP000001955"/>
    </source>
</evidence>
<dbReference type="AlphaFoldDB" id="I2B755"/>
<evidence type="ECO:0000313" key="3">
    <source>
        <dbReference type="EMBL" id="AFJ46359.1"/>
    </source>
</evidence>
<gene>
    <name evidence="3" type="primary">yjiH</name>
    <name evidence="3" type="ordered locus">EBL_c12560</name>
</gene>
<accession>I2B755</accession>
<feature type="transmembrane region" description="Helical" evidence="1">
    <location>
        <begin position="16"/>
        <end position="38"/>
    </location>
</feature>
<feature type="transmembrane region" description="Helical" evidence="1">
    <location>
        <begin position="172"/>
        <end position="192"/>
    </location>
</feature>
<name>I2B755_SHIBC</name>
<evidence type="ECO:0000259" key="2">
    <source>
        <dbReference type="Pfam" id="PF07670"/>
    </source>
</evidence>
<dbReference type="OrthoDB" id="5339657at2"/>
<keyword evidence="1" id="KW-0812">Transmembrane</keyword>
<feature type="transmembrane region" description="Helical" evidence="1">
    <location>
        <begin position="198"/>
        <end position="220"/>
    </location>
</feature>
<proteinExistence type="predicted"/>
<protein>
    <submittedName>
        <fullName evidence="3">Putative membrane protein YijH</fullName>
    </submittedName>
</protein>
<keyword evidence="1" id="KW-0472">Membrane</keyword>
<dbReference type="HOGENOM" id="CLU_081837_0_0_6"/>
<reference evidence="3 4" key="1">
    <citation type="journal article" date="2012" name="J. Bacteriol.">
        <title>Complete genome sequence of the B12-producing Shimwellia blattae strain DSM 4481, isolated from a cockroach.</title>
        <authorList>
            <person name="Brzuszkiewicz E."/>
            <person name="Waschkowitz T."/>
            <person name="Wiezer A."/>
            <person name="Daniel R."/>
        </authorList>
    </citation>
    <scope>NUCLEOTIDE SEQUENCE [LARGE SCALE GENOMIC DNA]</scope>
    <source>
        <strain evidence="4">ATCC 29907 / DSM 4481 / JCM 1650 / NBRC 105725 / CDC 9005-74</strain>
    </source>
</reference>
<dbReference type="RefSeq" id="WP_002439751.1">
    <property type="nucleotide sequence ID" value="NC_017910.1"/>
</dbReference>
<dbReference type="STRING" id="630626.EBL_c12560"/>
<feature type="domain" description="Nucleoside transporter/FeoB GTPase Gate" evidence="2">
    <location>
        <begin position="87"/>
        <end position="181"/>
    </location>
</feature>